<reference evidence="3" key="1">
    <citation type="submission" date="2022-01" db="EMBL/GenBank/DDBJ databases">
        <title>Gillisia lutea sp. nov., isolated from marine plastic residues from the Malvarosa beach (Valencia, Spain).</title>
        <authorList>
            <person name="Vidal-Verdu A."/>
            <person name="Molina-Menor E."/>
            <person name="Satari L."/>
            <person name="Pascual J."/>
            <person name="Pereto J."/>
            <person name="Porcar M."/>
        </authorList>
    </citation>
    <scope>NUCLEOTIDE SEQUENCE</scope>
    <source>
        <strain evidence="3">M10.2A</strain>
    </source>
</reference>
<feature type="domain" description="Phosphatidic acid phosphatase type 2/haloperoxidase" evidence="2">
    <location>
        <begin position="115"/>
        <end position="227"/>
    </location>
</feature>
<evidence type="ECO:0000256" key="1">
    <source>
        <dbReference type="SAM" id="Phobius"/>
    </source>
</evidence>
<feature type="transmembrane region" description="Helical" evidence="1">
    <location>
        <begin position="27"/>
        <end position="48"/>
    </location>
</feature>
<feature type="transmembrane region" description="Helical" evidence="1">
    <location>
        <begin position="152"/>
        <end position="174"/>
    </location>
</feature>
<organism evidence="3 4">
    <name type="scientific">Gillisia lutea</name>
    <dbReference type="NCBI Taxonomy" id="2909668"/>
    <lineage>
        <taxon>Bacteria</taxon>
        <taxon>Pseudomonadati</taxon>
        <taxon>Bacteroidota</taxon>
        <taxon>Flavobacteriia</taxon>
        <taxon>Flavobacteriales</taxon>
        <taxon>Flavobacteriaceae</taxon>
        <taxon>Gillisia</taxon>
    </lineage>
</organism>
<gene>
    <name evidence="3" type="ORF">L1I30_07595</name>
</gene>
<dbReference type="CDD" id="cd03392">
    <property type="entry name" value="PAP2_like_2"/>
    <property type="match status" value="1"/>
</dbReference>
<dbReference type="PANTHER" id="PTHR14969:SF13">
    <property type="entry name" value="AT30094P"/>
    <property type="match status" value="1"/>
</dbReference>
<keyword evidence="1" id="KW-0812">Transmembrane</keyword>
<accession>A0ABS9EF74</accession>
<feature type="transmembrane region" description="Helical" evidence="1">
    <location>
        <begin position="186"/>
        <end position="206"/>
    </location>
</feature>
<dbReference type="PANTHER" id="PTHR14969">
    <property type="entry name" value="SPHINGOSINE-1-PHOSPHATE PHOSPHOHYDROLASE"/>
    <property type="match status" value="1"/>
</dbReference>
<sequence>MKAQLIQFVQVIAEFLKRNFKKYNSKLPYILTIILALIIVVIGINLFIELTETLKSKTLATYDASIINYVISYRSPILNKILQFITNIGDFYGYLVVALLSAFFFYFKLKNWSYVGQMILILGVSALSNLALKRFIDRARPMGEHLVSVETLSYPSGHAMSAISFYGFLIYLCYRLKMNRWLKFSLISIFVLLIAAIGISRIYLGVHFPSDIAGGFIAGLIWITFCVLMFNVVDLFKRRTNNAEISDISNKMN</sequence>
<feature type="transmembrane region" description="Helical" evidence="1">
    <location>
        <begin position="114"/>
        <end position="132"/>
    </location>
</feature>
<feature type="transmembrane region" description="Helical" evidence="1">
    <location>
        <begin position="91"/>
        <end position="107"/>
    </location>
</feature>
<protein>
    <submittedName>
        <fullName evidence="3">Phosphatase PAP2 family protein</fullName>
    </submittedName>
</protein>
<dbReference type="Proteomes" id="UP001179363">
    <property type="component" value="Unassembled WGS sequence"/>
</dbReference>
<dbReference type="RefSeq" id="WP_236133677.1">
    <property type="nucleotide sequence ID" value="NZ_JAKGTH010000008.1"/>
</dbReference>
<keyword evidence="1" id="KW-0472">Membrane</keyword>
<dbReference type="InterPro" id="IPR000326">
    <property type="entry name" value="PAP2/HPO"/>
</dbReference>
<dbReference type="SMART" id="SM00014">
    <property type="entry name" value="acidPPc"/>
    <property type="match status" value="1"/>
</dbReference>
<evidence type="ECO:0000313" key="4">
    <source>
        <dbReference type="Proteomes" id="UP001179363"/>
    </source>
</evidence>
<dbReference type="Pfam" id="PF01569">
    <property type="entry name" value="PAP2"/>
    <property type="match status" value="1"/>
</dbReference>
<keyword evidence="4" id="KW-1185">Reference proteome</keyword>
<dbReference type="Gene3D" id="1.20.144.10">
    <property type="entry name" value="Phosphatidic acid phosphatase type 2/haloperoxidase"/>
    <property type="match status" value="1"/>
</dbReference>
<keyword evidence="1" id="KW-1133">Transmembrane helix</keyword>
<dbReference type="EMBL" id="JAKGTH010000008">
    <property type="protein sequence ID" value="MCF4101524.1"/>
    <property type="molecule type" value="Genomic_DNA"/>
</dbReference>
<proteinExistence type="predicted"/>
<evidence type="ECO:0000313" key="3">
    <source>
        <dbReference type="EMBL" id="MCF4101524.1"/>
    </source>
</evidence>
<evidence type="ECO:0000259" key="2">
    <source>
        <dbReference type="SMART" id="SM00014"/>
    </source>
</evidence>
<feature type="transmembrane region" description="Helical" evidence="1">
    <location>
        <begin position="212"/>
        <end position="233"/>
    </location>
</feature>
<comment type="caution">
    <text evidence="3">The sequence shown here is derived from an EMBL/GenBank/DDBJ whole genome shotgun (WGS) entry which is preliminary data.</text>
</comment>
<name>A0ABS9EF74_9FLAO</name>
<dbReference type="SUPFAM" id="SSF48317">
    <property type="entry name" value="Acid phosphatase/Vanadium-dependent haloperoxidase"/>
    <property type="match status" value="1"/>
</dbReference>
<dbReference type="InterPro" id="IPR036938">
    <property type="entry name" value="PAP2/HPO_sf"/>
</dbReference>